<comment type="caution">
    <text evidence="9">The sequence shown here is derived from an EMBL/GenBank/DDBJ whole genome shotgun (WGS) entry which is preliminary data.</text>
</comment>
<evidence type="ECO:0000256" key="3">
    <source>
        <dbReference type="ARBA" id="ARBA00018111"/>
    </source>
</evidence>
<organism evidence="9 10">
    <name type="scientific">Spectribacter acetivorans</name>
    <dbReference type="NCBI Taxonomy" id="3075603"/>
    <lineage>
        <taxon>Bacteria</taxon>
        <taxon>Pseudomonadati</taxon>
        <taxon>Pseudomonadota</taxon>
        <taxon>Gammaproteobacteria</taxon>
        <taxon>Salinisphaerales</taxon>
        <taxon>Salinisphaeraceae</taxon>
        <taxon>Spectribacter</taxon>
    </lineage>
</organism>
<dbReference type="InterPro" id="IPR053925">
    <property type="entry name" value="RecX_HTH_3rd"/>
</dbReference>
<evidence type="ECO:0000313" key="9">
    <source>
        <dbReference type="EMBL" id="MDT0619572.1"/>
    </source>
</evidence>
<evidence type="ECO:0000256" key="5">
    <source>
        <dbReference type="HAMAP-Rule" id="MF_01114"/>
    </source>
</evidence>
<feature type="domain" description="RecX first three-helical" evidence="8">
    <location>
        <begin position="16"/>
        <end position="50"/>
    </location>
</feature>
<feature type="domain" description="RecX second three-helical" evidence="6">
    <location>
        <begin position="59"/>
        <end position="99"/>
    </location>
</feature>
<comment type="similarity">
    <text evidence="2 5">Belongs to the RecX family.</text>
</comment>
<dbReference type="PANTHER" id="PTHR33602:SF1">
    <property type="entry name" value="REGULATORY PROTEIN RECX FAMILY PROTEIN"/>
    <property type="match status" value="1"/>
</dbReference>
<evidence type="ECO:0000259" key="6">
    <source>
        <dbReference type="Pfam" id="PF02631"/>
    </source>
</evidence>
<keyword evidence="4 5" id="KW-0963">Cytoplasm</keyword>
<dbReference type="HAMAP" id="MF_01114">
    <property type="entry name" value="RecX"/>
    <property type="match status" value="1"/>
</dbReference>
<comment type="subcellular location">
    <subcellularLocation>
        <location evidence="1 5">Cytoplasm</location>
    </subcellularLocation>
</comment>
<dbReference type="InterPro" id="IPR036388">
    <property type="entry name" value="WH-like_DNA-bd_sf"/>
</dbReference>
<accession>A0ABU3BAS3</accession>
<reference evidence="9 10" key="1">
    <citation type="submission" date="2023-09" db="EMBL/GenBank/DDBJ databases">
        <authorList>
            <person name="Rey-Velasco X."/>
        </authorList>
    </citation>
    <scope>NUCLEOTIDE SEQUENCE [LARGE SCALE GENOMIC DNA]</scope>
    <source>
        <strain evidence="9 10">P385</strain>
    </source>
</reference>
<comment type="function">
    <text evidence="5">Modulates RecA activity.</text>
</comment>
<evidence type="ECO:0000256" key="1">
    <source>
        <dbReference type="ARBA" id="ARBA00004496"/>
    </source>
</evidence>
<dbReference type="RefSeq" id="WP_311660086.1">
    <property type="nucleotide sequence ID" value="NZ_JAVRHY010000016.1"/>
</dbReference>
<sequence>MADDPADADVPAVREHGIKLLARREHAPRELERKLCDRGYAAATVAEALAGLIRDDLLSESRYAESFARQRAERGQGRVRIRAELTQRGVGDGHIEQALAELDVDWAASARAQRRKRFGPDLPDTLRERARQTRFLQQRGFDGDDIRAALRGE</sequence>
<evidence type="ECO:0000259" key="8">
    <source>
        <dbReference type="Pfam" id="PF21982"/>
    </source>
</evidence>
<dbReference type="Pfam" id="PF02631">
    <property type="entry name" value="RecX_HTH2"/>
    <property type="match status" value="1"/>
</dbReference>
<dbReference type="InterPro" id="IPR053924">
    <property type="entry name" value="RecX_HTH_2nd"/>
</dbReference>
<dbReference type="PANTHER" id="PTHR33602">
    <property type="entry name" value="REGULATORY PROTEIN RECX FAMILY PROTEIN"/>
    <property type="match status" value="1"/>
</dbReference>
<dbReference type="Proteomes" id="UP001259982">
    <property type="component" value="Unassembled WGS sequence"/>
</dbReference>
<dbReference type="EMBL" id="JAVRHY010000016">
    <property type="protein sequence ID" value="MDT0619572.1"/>
    <property type="molecule type" value="Genomic_DNA"/>
</dbReference>
<proteinExistence type="inferred from homology"/>
<evidence type="ECO:0000313" key="10">
    <source>
        <dbReference type="Proteomes" id="UP001259982"/>
    </source>
</evidence>
<protein>
    <recommendedName>
        <fullName evidence="3 5">Regulatory protein RecX</fullName>
    </recommendedName>
</protein>
<evidence type="ECO:0000259" key="7">
    <source>
        <dbReference type="Pfam" id="PF21981"/>
    </source>
</evidence>
<evidence type="ECO:0000256" key="4">
    <source>
        <dbReference type="ARBA" id="ARBA00022490"/>
    </source>
</evidence>
<dbReference type="InterPro" id="IPR003783">
    <property type="entry name" value="Regulatory_RecX"/>
</dbReference>
<feature type="domain" description="RecX third three-helical" evidence="7">
    <location>
        <begin position="107"/>
        <end position="150"/>
    </location>
</feature>
<dbReference type="Pfam" id="PF21981">
    <property type="entry name" value="RecX_HTH3"/>
    <property type="match status" value="1"/>
</dbReference>
<gene>
    <name evidence="5" type="primary">recX</name>
    <name evidence="9" type="ORF">RM531_13920</name>
</gene>
<name>A0ABU3BAS3_9GAMM</name>
<dbReference type="Pfam" id="PF21982">
    <property type="entry name" value="RecX_HTH1"/>
    <property type="match status" value="1"/>
</dbReference>
<dbReference type="Gene3D" id="1.10.10.10">
    <property type="entry name" value="Winged helix-like DNA-binding domain superfamily/Winged helix DNA-binding domain"/>
    <property type="match status" value="3"/>
</dbReference>
<dbReference type="InterPro" id="IPR053926">
    <property type="entry name" value="RecX_HTH_1st"/>
</dbReference>
<evidence type="ECO:0000256" key="2">
    <source>
        <dbReference type="ARBA" id="ARBA00009695"/>
    </source>
</evidence>
<keyword evidence="10" id="KW-1185">Reference proteome</keyword>